<keyword evidence="2" id="KW-0812">Transmembrane</keyword>
<sequence>MDQLPTYYQRRTLWSKIRNVSRFATVKRTGSGDINCSSWKPTALRTPVLVFAIISSWLLIVILQLLLAKSRRDRGIFFAVDTNNIPLSNSFLYLYLPTVIAVIYSIFWSWIDIETKRLEPYYQLSKPGGSLGKDSLLLRYPFDFLPFVPVNAITSGHWPVFWASTAIVIVAWGLVPFQAGIFATDTVTKSITEPALVSTSFMPLDQQQSNMTTGYIQSVFGITWLNETLPPYMALEYALAPFKLQAQSNTQLSETWTATTQLFGLDVTCETAKRETLQSGDYYLSSNGCLFGADLEATGNDTIGGTGLSQIKEFSALYAGYWNQDGFADYYLSDMSPPEANHTFFASFTRNKKSAADPPNNVTALFCQPNYYMQDVNATVTLPLLHPISAVPIGPKRPLPQGMYNTSQLEWQMNSAVQRVQARGEVPGREWVSQIERLSGMNITQQMDGQELPYMAAFAIGAYPRPLEEYLDPAILGKSYEAAYRLIFARSMVDVLNQSFITTISRPGQRQYQTQAIILVPAFTFLVEGLLGVVSVFAIILLYLSVTRPRQLRSDPGTIAAVMSLVADNSQLLQDFESLDCSTEQEIDVAMRERKFCLEFDGQRSVIKRVEDIPQPASGDTQPNSSTQNAYSPGVVRSKGIPKPIRPFEFRLLMAIPFIVFQLVLAATLAFLFVKSKPYGLPLPSYNRIVRQLLENYIPTAIATFIEPIWVVINRLLCMLQPLEKLRGGKASSRQSITIDYSSLPPQLVIWKAIRSTHFVLAAVCGMALLANLLAVALSSLFFEGSMGISYPTTFSQPFAAKFVSINGSVGPASIYEGIDALSGAYQGGRGMDQFYIAESNVSTGTPLPVWTDNKFMYIPFSGQAKPNTTQGFLGRTRAFGAQMDCTQLMPGAASHYTAAVWIDPHSGSSSANFSMTMDLGTGKPVTCNRIGVSVLKGSITGGSTGGNNYLCQTGPSAIEFVLRLEGLQNATQPEKDLCAQAVLLGWGRDPGPDICARNTTKYFDGTNSLFIGCRPRLVAGLADVLVDPSGYVQEIRSLNISDDPMQQFFSNNQSNLLMQAHQYLFYNPHNLIETSGASWHSDSFPSDFINYLLLHTTNSSHLLDPTLPPPSFNDVSASFNDVYSRLFAIWLGTNKGQLLIPSQKPTEASLSGWMINQETRVFVSKPMFIIAEAVLATYVIVSCLVYIRRPGRYLARLPTSIASIIALFAASSAVQDLKDTAHMSKNERDRYLKRLDLRYGYGSFVGMDGKVHIGIEKQPFVRTIPIPGLVKRKLWGSEKRSDSQDSLS</sequence>
<name>A0A8E2EX55_9PEZI</name>
<organism evidence="3 4">
    <name type="scientific">Glonium stellatum</name>
    <dbReference type="NCBI Taxonomy" id="574774"/>
    <lineage>
        <taxon>Eukaryota</taxon>
        <taxon>Fungi</taxon>
        <taxon>Dikarya</taxon>
        <taxon>Ascomycota</taxon>
        <taxon>Pezizomycotina</taxon>
        <taxon>Dothideomycetes</taxon>
        <taxon>Pleosporomycetidae</taxon>
        <taxon>Gloniales</taxon>
        <taxon>Gloniaceae</taxon>
        <taxon>Glonium</taxon>
    </lineage>
</organism>
<keyword evidence="2" id="KW-0472">Membrane</keyword>
<keyword evidence="2" id="KW-1133">Transmembrane helix</keyword>
<gene>
    <name evidence="3" type="ORF">AOQ84DRAFT_82899</name>
</gene>
<feature type="transmembrane region" description="Helical" evidence="2">
    <location>
        <begin position="92"/>
        <end position="111"/>
    </location>
</feature>
<keyword evidence="4" id="KW-1185">Reference proteome</keyword>
<feature type="compositionally biased region" description="Polar residues" evidence="1">
    <location>
        <begin position="618"/>
        <end position="631"/>
    </location>
</feature>
<dbReference type="Pfam" id="PF11915">
    <property type="entry name" value="DUF3433"/>
    <property type="match status" value="2"/>
</dbReference>
<evidence type="ECO:0000256" key="2">
    <source>
        <dbReference type="SAM" id="Phobius"/>
    </source>
</evidence>
<feature type="transmembrane region" description="Helical" evidence="2">
    <location>
        <begin position="652"/>
        <end position="674"/>
    </location>
</feature>
<feature type="transmembrane region" description="Helical" evidence="2">
    <location>
        <begin position="1168"/>
        <end position="1188"/>
    </location>
</feature>
<feature type="transmembrane region" description="Helical" evidence="2">
    <location>
        <begin position="516"/>
        <end position="544"/>
    </location>
</feature>
<dbReference type="PANTHER" id="PTHR37544:SF3">
    <property type="entry name" value="SPRAY"/>
    <property type="match status" value="1"/>
</dbReference>
<evidence type="ECO:0000313" key="3">
    <source>
        <dbReference type="EMBL" id="OCL06176.1"/>
    </source>
</evidence>
<feature type="transmembrane region" description="Helical" evidence="2">
    <location>
        <begin position="759"/>
        <end position="783"/>
    </location>
</feature>
<reference evidence="3 4" key="1">
    <citation type="journal article" date="2016" name="Nat. Commun.">
        <title>Ectomycorrhizal ecology is imprinted in the genome of the dominant symbiotic fungus Cenococcum geophilum.</title>
        <authorList>
            <consortium name="DOE Joint Genome Institute"/>
            <person name="Peter M."/>
            <person name="Kohler A."/>
            <person name="Ohm R.A."/>
            <person name="Kuo A."/>
            <person name="Krutzmann J."/>
            <person name="Morin E."/>
            <person name="Arend M."/>
            <person name="Barry K.W."/>
            <person name="Binder M."/>
            <person name="Choi C."/>
            <person name="Clum A."/>
            <person name="Copeland A."/>
            <person name="Grisel N."/>
            <person name="Haridas S."/>
            <person name="Kipfer T."/>
            <person name="LaButti K."/>
            <person name="Lindquist E."/>
            <person name="Lipzen A."/>
            <person name="Maire R."/>
            <person name="Meier B."/>
            <person name="Mihaltcheva S."/>
            <person name="Molinier V."/>
            <person name="Murat C."/>
            <person name="Poggeler S."/>
            <person name="Quandt C.A."/>
            <person name="Sperisen C."/>
            <person name="Tritt A."/>
            <person name="Tisserant E."/>
            <person name="Crous P.W."/>
            <person name="Henrissat B."/>
            <person name="Nehls U."/>
            <person name="Egli S."/>
            <person name="Spatafora J.W."/>
            <person name="Grigoriev I.V."/>
            <person name="Martin F.M."/>
        </authorList>
    </citation>
    <scope>NUCLEOTIDE SEQUENCE [LARGE SCALE GENOMIC DNA]</scope>
    <source>
        <strain evidence="3 4">CBS 207.34</strain>
    </source>
</reference>
<dbReference type="OrthoDB" id="3248909at2759"/>
<evidence type="ECO:0000256" key="1">
    <source>
        <dbReference type="SAM" id="MobiDB-lite"/>
    </source>
</evidence>
<feature type="transmembrane region" description="Helical" evidence="2">
    <location>
        <begin position="48"/>
        <end position="68"/>
    </location>
</feature>
<dbReference type="Proteomes" id="UP000250140">
    <property type="component" value="Unassembled WGS sequence"/>
</dbReference>
<proteinExistence type="predicted"/>
<dbReference type="InterPro" id="IPR021840">
    <property type="entry name" value="DUF3433"/>
</dbReference>
<evidence type="ECO:0008006" key="5">
    <source>
        <dbReference type="Google" id="ProtNLM"/>
    </source>
</evidence>
<dbReference type="EMBL" id="KV750120">
    <property type="protein sequence ID" value="OCL06176.1"/>
    <property type="molecule type" value="Genomic_DNA"/>
</dbReference>
<evidence type="ECO:0000313" key="4">
    <source>
        <dbReference type="Proteomes" id="UP000250140"/>
    </source>
</evidence>
<feature type="region of interest" description="Disordered" evidence="1">
    <location>
        <begin position="613"/>
        <end position="635"/>
    </location>
</feature>
<protein>
    <recommendedName>
        <fullName evidence="5">DUF3433 domain containing protein</fullName>
    </recommendedName>
</protein>
<accession>A0A8E2EX55</accession>
<dbReference type="PANTHER" id="PTHR37544">
    <property type="entry name" value="SPRAY-RELATED"/>
    <property type="match status" value="1"/>
</dbReference>